<dbReference type="EMBL" id="SNXZ01000009">
    <property type="protein sequence ID" value="TDP91009.1"/>
    <property type="molecule type" value="Genomic_DNA"/>
</dbReference>
<evidence type="ECO:0000313" key="1">
    <source>
        <dbReference type="EMBL" id="TDP91009.1"/>
    </source>
</evidence>
<sequence length="348" mass="38644">MDSQVTELLVEFTTRLTEWNEEVDDPERFFAVVHANADAEAAELQSAFDREGFGRAGEVLITCVDETGQSDLLGKVAGESLDELVPEFKQLDEAARSAGDASEEVAGSSGEAELWQQAVDQFGPQWVNWDGTEETWAQYRDWFYQVTNAVNPDLYAVAYQHLDPLNADDPATRIAKLKEFGFDVSGIQATAPEAAAAPPDEAELWQQAVDQFGPQWVNWDGTEETWGQYRDWFYQVTNTVNPDLYAIAYQHLDPLNADDPATRIAKLKEFGFDVSGTESATGLLDEEKVAELHQEVSTIVEEALPDGAAQYVTRERIDALVSEFPEAANLDPDQLRAVIKDAWELANA</sequence>
<dbReference type="OrthoDB" id="3707697at2"/>
<comment type="caution">
    <text evidence="1">The sequence shown here is derived from an EMBL/GenBank/DDBJ whole genome shotgun (WGS) entry which is preliminary data.</text>
</comment>
<proteinExistence type="predicted"/>
<accession>A0A4R6RVI1</accession>
<protein>
    <submittedName>
        <fullName evidence="1">Uncharacterized protein</fullName>
    </submittedName>
</protein>
<reference evidence="1 2" key="1">
    <citation type="submission" date="2019-03" db="EMBL/GenBank/DDBJ databases">
        <title>Genomic Encyclopedia of Type Strains, Phase IV (KMG-IV): sequencing the most valuable type-strain genomes for metagenomic binning, comparative biology and taxonomic classification.</title>
        <authorList>
            <person name="Goeker M."/>
        </authorList>
    </citation>
    <scope>NUCLEOTIDE SEQUENCE [LARGE SCALE GENOMIC DNA]</scope>
    <source>
        <strain evidence="1 2">DSM 45361</strain>
    </source>
</reference>
<keyword evidence="2" id="KW-1185">Reference proteome</keyword>
<organism evidence="1 2">
    <name type="scientific">Labedaea rhizosphaerae</name>
    <dbReference type="NCBI Taxonomy" id="598644"/>
    <lineage>
        <taxon>Bacteria</taxon>
        <taxon>Bacillati</taxon>
        <taxon>Actinomycetota</taxon>
        <taxon>Actinomycetes</taxon>
        <taxon>Pseudonocardiales</taxon>
        <taxon>Pseudonocardiaceae</taxon>
        <taxon>Labedaea</taxon>
    </lineage>
</organism>
<gene>
    <name evidence="1" type="ORF">EV186_1091</name>
</gene>
<dbReference type="RefSeq" id="WP_133853819.1">
    <property type="nucleotide sequence ID" value="NZ_SNXZ01000009.1"/>
</dbReference>
<dbReference type="AlphaFoldDB" id="A0A4R6RVI1"/>
<dbReference type="Proteomes" id="UP000295444">
    <property type="component" value="Unassembled WGS sequence"/>
</dbReference>
<evidence type="ECO:0000313" key="2">
    <source>
        <dbReference type="Proteomes" id="UP000295444"/>
    </source>
</evidence>
<name>A0A4R6RVI1_LABRH</name>